<feature type="transmembrane region" description="Helical" evidence="7">
    <location>
        <begin position="97"/>
        <end position="118"/>
    </location>
</feature>
<evidence type="ECO:0000313" key="10">
    <source>
        <dbReference type="Proteomes" id="UP001295684"/>
    </source>
</evidence>
<comment type="caution">
    <text evidence="9">The sequence shown here is derived from an EMBL/GenBank/DDBJ whole genome shotgun (WGS) entry which is preliminary data.</text>
</comment>
<evidence type="ECO:0000256" key="5">
    <source>
        <dbReference type="ARBA" id="ARBA00023136"/>
    </source>
</evidence>
<dbReference type="Proteomes" id="UP001295684">
    <property type="component" value="Unassembled WGS sequence"/>
</dbReference>
<dbReference type="Gene3D" id="1.20.1250.20">
    <property type="entry name" value="MFS general substrate transporter like domains"/>
    <property type="match status" value="1"/>
</dbReference>
<dbReference type="PANTHER" id="PTHR23506">
    <property type="entry name" value="GH10249P"/>
    <property type="match status" value="1"/>
</dbReference>
<evidence type="ECO:0000256" key="6">
    <source>
        <dbReference type="SAM" id="MobiDB-lite"/>
    </source>
</evidence>
<keyword evidence="10" id="KW-1185">Reference proteome</keyword>
<feature type="transmembrane region" description="Helical" evidence="7">
    <location>
        <begin position="168"/>
        <end position="186"/>
    </location>
</feature>
<evidence type="ECO:0000256" key="2">
    <source>
        <dbReference type="ARBA" id="ARBA00022448"/>
    </source>
</evidence>
<dbReference type="InterPro" id="IPR020846">
    <property type="entry name" value="MFS_dom"/>
</dbReference>
<dbReference type="PANTHER" id="PTHR23506:SF26">
    <property type="entry name" value="MFS-TYPE TRANSPORTER SLC18B1"/>
    <property type="match status" value="1"/>
</dbReference>
<dbReference type="GO" id="GO:0022857">
    <property type="term" value="F:transmembrane transporter activity"/>
    <property type="evidence" value="ECO:0007669"/>
    <property type="project" value="InterPro"/>
</dbReference>
<evidence type="ECO:0000256" key="1">
    <source>
        <dbReference type="ARBA" id="ARBA00004141"/>
    </source>
</evidence>
<evidence type="ECO:0000256" key="4">
    <source>
        <dbReference type="ARBA" id="ARBA00022989"/>
    </source>
</evidence>
<dbReference type="PROSITE" id="PS50850">
    <property type="entry name" value="MFS"/>
    <property type="match status" value="1"/>
</dbReference>
<sequence length="528" mass="58363">MKINKVSCLLLGTSLIINASLALVGPFFPGEALEKDIDINIIGYIFSAYPFSFVIISLIMPKILNRYSQRFMFIIGSITYALSVIGFGLLVLVDEDFFLVLAIVLRILQGASNSVVYTTAYSVFSMQYEGHDIMQINSYFKVTLGAGLVIGLLTGTLLYMIGGYCLPFITFGVFFLLSIPCVIGYFPSKIQTESQIQGQLLQNESGIQNQSARLIVNFNQEENVENLEDHRQSSIKSAIRGESESGNRTHKYSFDHEKKETFELENSNSKSSQGEKNCDNFEIQHHSEEIPQNLKESIVTRIIVKCLILAILFLSLLNFAPAILAQRLEELDIHKYLYGLIFAIPCVVPVCSIFLVNLVMNRLNGNSVLIIGAVLMSLGFFVVSVTSVLFFLLGISMLGFAAPFTILPLFPLMRNSLKKDYRNSSEAINVLSGLYNAALGIGAIVGPLIGSNLYYYFDFFITAFVLGSSCILLATVLFFSGGCSSNEAGIESSELSEHLGMINGSFIEPNILSIPSTNKLDRKNKYPI</sequence>
<evidence type="ECO:0000256" key="7">
    <source>
        <dbReference type="SAM" id="Phobius"/>
    </source>
</evidence>
<evidence type="ECO:0000259" key="8">
    <source>
        <dbReference type="PROSITE" id="PS50850"/>
    </source>
</evidence>
<feature type="domain" description="Major facilitator superfamily (MFS) profile" evidence="8">
    <location>
        <begin position="6"/>
        <end position="486"/>
    </location>
</feature>
<dbReference type="SUPFAM" id="SSF103473">
    <property type="entry name" value="MFS general substrate transporter"/>
    <property type="match status" value="1"/>
</dbReference>
<accession>A0AAD1XB82</accession>
<proteinExistence type="predicted"/>
<dbReference type="InterPro" id="IPR011701">
    <property type="entry name" value="MFS"/>
</dbReference>
<dbReference type="Pfam" id="PF07690">
    <property type="entry name" value="MFS_1"/>
    <property type="match status" value="2"/>
</dbReference>
<gene>
    <name evidence="9" type="ORF">ECRASSUSDP1_LOCUS6768</name>
</gene>
<comment type="subcellular location">
    <subcellularLocation>
        <location evidence="1">Membrane</location>
        <topology evidence="1">Multi-pass membrane protein</topology>
    </subcellularLocation>
</comment>
<feature type="transmembrane region" description="Helical" evidence="7">
    <location>
        <begin position="71"/>
        <end position="91"/>
    </location>
</feature>
<keyword evidence="5 7" id="KW-0472">Membrane</keyword>
<feature type="transmembrane region" description="Helical" evidence="7">
    <location>
        <begin position="336"/>
        <end position="356"/>
    </location>
</feature>
<feature type="transmembrane region" description="Helical" evidence="7">
    <location>
        <begin position="363"/>
        <end position="383"/>
    </location>
</feature>
<dbReference type="EMBL" id="CAMPGE010006572">
    <property type="protein sequence ID" value="CAI2365433.1"/>
    <property type="molecule type" value="Genomic_DNA"/>
</dbReference>
<dbReference type="AlphaFoldDB" id="A0AAD1XB82"/>
<dbReference type="InterPro" id="IPR050930">
    <property type="entry name" value="MFS_Vesicular_Transporter"/>
</dbReference>
<feature type="transmembrane region" description="Helical" evidence="7">
    <location>
        <begin position="430"/>
        <end position="449"/>
    </location>
</feature>
<reference evidence="9" key="1">
    <citation type="submission" date="2023-07" db="EMBL/GenBank/DDBJ databases">
        <authorList>
            <consortium name="AG Swart"/>
            <person name="Singh M."/>
            <person name="Singh A."/>
            <person name="Seah K."/>
            <person name="Emmerich C."/>
        </authorList>
    </citation>
    <scope>NUCLEOTIDE SEQUENCE</scope>
    <source>
        <strain evidence="9">DP1</strain>
    </source>
</reference>
<dbReference type="GO" id="GO:0016020">
    <property type="term" value="C:membrane"/>
    <property type="evidence" value="ECO:0007669"/>
    <property type="project" value="UniProtKB-SubCell"/>
</dbReference>
<keyword evidence="4 7" id="KW-1133">Transmembrane helix</keyword>
<feature type="transmembrane region" description="Helical" evidence="7">
    <location>
        <begin position="389"/>
        <end position="410"/>
    </location>
</feature>
<feature type="transmembrane region" description="Helical" evidence="7">
    <location>
        <begin position="41"/>
        <end position="59"/>
    </location>
</feature>
<protein>
    <recommendedName>
        <fullName evidence="8">Major facilitator superfamily (MFS) profile domain-containing protein</fullName>
    </recommendedName>
</protein>
<feature type="transmembrane region" description="Helical" evidence="7">
    <location>
        <begin position="455"/>
        <end position="479"/>
    </location>
</feature>
<evidence type="ECO:0000313" key="9">
    <source>
        <dbReference type="EMBL" id="CAI2365433.1"/>
    </source>
</evidence>
<keyword evidence="2" id="KW-0813">Transport</keyword>
<evidence type="ECO:0000256" key="3">
    <source>
        <dbReference type="ARBA" id="ARBA00022692"/>
    </source>
</evidence>
<feature type="transmembrane region" description="Helical" evidence="7">
    <location>
        <begin position="302"/>
        <end position="324"/>
    </location>
</feature>
<feature type="compositionally biased region" description="Basic and acidic residues" evidence="6">
    <location>
        <begin position="239"/>
        <end position="252"/>
    </location>
</feature>
<organism evidence="9 10">
    <name type="scientific">Euplotes crassus</name>
    <dbReference type="NCBI Taxonomy" id="5936"/>
    <lineage>
        <taxon>Eukaryota</taxon>
        <taxon>Sar</taxon>
        <taxon>Alveolata</taxon>
        <taxon>Ciliophora</taxon>
        <taxon>Intramacronucleata</taxon>
        <taxon>Spirotrichea</taxon>
        <taxon>Hypotrichia</taxon>
        <taxon>Euplotida</taxon>
        <taxon>Euplotidae</taxon>
        <taxon>Moneuplotes</taxon>
    </lineage>
</organism>
<keyword evidence="3 7" id="KW-0812">Transmembrane</keyword>
<name>A0AAD1XB82_EUPCR</name>
<feature type="transmembrane region" description="Helical" evidence="7">
    <location>
        <begin position="139"/>
        <end position="162"/>
    </location>
</feature>
<feature type="region of interest" description="Disordered" evidence="6">
    <location>
        <begin position="228"/>
        <end position="252"/>
    </location>
</feature>
<dbReference type="InterPro" id="IPR036259">
    <property type="entry name" value="MFS_trans_sf"/>
</dbReference>